<dbReference type="InterPro" id="IPR029058">
    <property type="entry name" value="AB_hydrolase_fold"/>
</dbReference>
<dbReference type="RefSeq" id="WP_109252576.1">
    <property type="nucleotide sequence ID" value="NZ_QEXV01000003.1"/>
</dbReference>
<dbReference type="InterPro" id="IPR023302">
    <property type="entry name" value="Pept_S9A_N"/>
</dbReference>
<dbReference type="InterPro" id="IPR002471">
    <property type="entry name" value="Pept_S9_AS"/>
</dbReference>
<evidence type="ECO:0000313" key="13">
    <source>
        <dbReference type="Proteomes" id="UP000245168"/>
    </source>
</evidence>
<dbReference type="SUPFAM" id="SSF53474">
    <property type="entry name" value="alpha/beta-Hydrolases"/>
    <property type="match status" value="1"/>
</dbReference>
<dbReference type="GO" id="GO:0004252">
    <property type="term" value="F:serine-type endopeptidase activity"/>
    <property type="evidence" value="ECO:0007669"/>
    <property type="project" value="InterPro"/>
</dbReference>
<feature type="domain" description="Peptidase S9A N-terminal" evidence="11">
    <location>
        <begin position="106"/>
        <end position="368"/>
    </location>
</feature>
<name>A0A2U2BTL7_9PROT</name>
<dbReference type="InterPro" id="IPR002470">
    <property type="entry name" value="Peptidase_S9A"/>
</dbReference>
<dbReference type="AlphaFoldDB" id="A0A2U2BTL7"/>
<dbReference type="SUPFAM" id="SSF82171">
    <property type="entry name" value="DPP6 N-terminal domain-like"/>
    <property type="match status" value="1"/>
</dbReference>
<dbReference type="GO" id="GO:0006508">
    <property type="term" value="P:proteolysis"/>
    <property type="evidence" value="ECO:0007669"/>
    <property type="project" value="UniProtKB-KW"/>
</dbReference>
<keyword evidence="5" id="KW-0007">Acetylation</keyword>
<dbReference type="Gene3D" id="2.120.10.30">
    <property type="entry name" value="TolB, C-terminal domain"/>
    <property type="match status" value="1"/>
</dbReference>
<keyword evidence="4" id="KW-0720">Serine protease</keyword>
<keyword evidence="13" id="KW-1185">Reference proteome</keyword>
<dbReference type="Pfam" id="PF02897">
    <property type="entry name" value="Peptidase_S9_N"/>
    <property type="match status" value="1"/>
</dbReference>
<feature type="signal peptide" evidence="9">
    <location>
        <begin position="1"/>
        <end position="25"/>
    </location>
</feature>
<evidence type="ECO:0000259" key="10">
    <source>
        <dbReference type="Pfam" id="PF00326"/>
    </source>
</evidence>
<dbReference type="EMBL" id="QEXV01000003">
    <property type="protein sequence ID" value="PWE17345.1"/>
    <property type="molecule type" value="Genomic_DNA"/>
</dbReference>
<dbReference type="PROSITE" id="PS00708">
    <property type="entry name" value="PRO_ENDOPEP_SER"/>
    <property type="match status" value="1"/>
</dbReference>
<dbReference type="PRINTS" id="PR00862">
    <property type="entry name" value="PROLIGOPTASE"/>
</dbReference>
<reference evidence="13" key="1">
    <citation type="submission" date="2018-05" db="EMBL/GenBank/DDBJ databases">
        <authorList>
            <person name="Liu B.-T."/>
        </authorList>
    </citation>
    <scope>NUCLEOTIDE SEQUENCE [LARGE SCALE GENOMIC DNA]</scope>
    <source>
        <strain evidence="13">WD6-1</strain>
    </source>
</reference>
<comment type="similarity">
    <text evidence="1">Belongs to the peptidase S9A family.</text>
</comment>
<evidence type="ECO:0000256" key="3">
    <source>
        <dbReference type="ARBA" id="ARBA00022801"/>
    </source>
</evidence>
<dbReference type="PANTHER" id="PTHR42776:SF27">
    <property type="entry name" value="DIPEPTIDYL PEPTIDASE FAMILY MEMBER 6"/>
    <property type="match status" value="1"/>
</dbReference>
<evidence type="ECO:0000256" key="2">
    <source>
        <dbReference type="ARBA" id="ARBA00022670"/>
    </source>
</evidence>
<comment type="function">
    <text evidence="8">This enzyme catalyzes the hydrolysis of the N-terminal peptide bond of an N-acetylated peptide to generate an N-acetylated amino acid and a peptide with a free N-terminus. It preferentially cleaves off Ac-Ala, Ac-Met and Ac-Ser. Also, involved in the degradation of oxidized and glycated proteins.</text>
</comment>
<evidence type="ECO:0000259" key="11">
    <source>
        <dbReference type="Pfam" id="PF02897"/>
    </source>
</evidence>
<evidence type="ECO:0000256" key="8">
    <source>
        <dbReference type="ARBA" id="ARBA00045885"/>
    </source>
</evidence>
<feature type="chain" id="PRO_5015519702" description="Acyl-peptide hydrolase" evidence="9">
    <location>
        <begin position="26"/>
        <end position="658"/>
    </location>
</feature>
<dbReference type="Pfam" id="PF00326">
    <property type="entry name" value="Peptidase_S9"/>
    <property type="match status" value="1"/>
</dbReference>
<evidence type="ECO:0000256" key="4">
    <source>
        <dbReference type="ARBA" id="ARBA00022825"/>
    </source>
</evidence>
<evidence type="ECO:0000256" key="5">
    <source>
        <dbReference type="ARBA" id="ARBA00022990"/>
    </source>
</evidence>
<proteinExistence type="inferred from homology"/>
<dbReference type="InterPro" id="IPR001375">
    <property type="entry name" value="Peptidase_S9_cat"/>
</dbReference>
<dbReference type="Proteomes" id="UP000245168">
    <property type="component" value="Unassembled WGS sequence"/>
</dbReference>
<accession>A0A2U2BTL7</accession>
<comment type="caution">
    <text evidence="12">The sequence shown here is derived from an EMBL/GenBank/DDBJ whole genome shotgun (WGS) entry which is preliminary data.</text>
</comment>
<organism evidence="12 13">
    <name type="scientific">Marinicauda salina</name>
    <dbReference type="NCBI Taxonomy" id="2135793"/>
    <lineage>
        <taxon>Bacteria</taxon>
        <taxon>Pseudomonadati</taxon>
        <taxon>Pseudomonadota</taxon>
        <taxon>Alphaproteobacteria</taxon>
        <taxon>Maricaulales</taxon>
        <taxon>Maricaulaceae</taxon>
        <taxon>Marinicauda</taxon>
    </lineage>
</organism>
<evidence type="ECO:0000256" key="7">
    <source>
        <dbReference type="ARBA" id="ARBA00032596"/>
    </source>
</evidence>
<dbReference type="InterPro" id="IPR015943">
    <property type="entry name" value="WD40/YVTN_repeat-like_dom_sf"/>
</dbReference>
<dbReference type="InterPro" id="IPR011042">
    <property type="entry name" value="6-blade_b-propeller_TolB-like"/>
</dbReference>
<keyword evidence="2" id="KW-0645">Protease</keyword>
<dbReference type="Gene3D" id="3.40.50.1820">
    <property type="entry name" value="alpha/beta hydrolase"/>
    <property type="match status" value="1"/>
</dbReference>
<keyword evidence="9" id="KW-0732">Signal</keyword>
<evidence type="ECO:0000313" key="12">
    <source>
        <dbReference type="EMBL" id="PWE17345.1"/>
    </source>
</evidence>
<evidence type="ECO:0000256" key="9">
    <source>
        <dbReference type="SAM" id="SignalP"/>
    </source>
</evidence>
<keyword evidence="3" id="KW-0378">Hydrolase</keyword>
<sequence length="658" mass="71305">MNRARIFAAAALGFAVACSPSGEEAADGAAPRTGDDAVQTYDAAAFFETTSYVMASSNGHGFRAADGTLLISSDETGVYNAYALDPATGEQTALTGSEDDATFAVSWFPDDGRALVSADEGGDELTHIYARETHGTLEDLTPGEEVKANFMGWAEDGEAFWIATNERDAAAFDLYAYDADDYERALVFENVDAYQLSDISPDGRWLALTRPRTSADSNIFLVDLEAEAAEPELITEHEGDIAYGVYDFTADSETLVYATNEHGEFNQAWTRDLETGETAPLIEADWDVMYVSDSPSGRYRVSAINADARTEVTIVDTETGGEVLLPPLPEGDLGQVRFDRDEQRIAFTIDAATSPANIHIVDLESGDHARLTDALNPAIDETDLVPAQVVRFESFDGLEIPGVLYRPHGATADAPVPAMVWVHGGPGGQSRVGYSPTIQHMVNHGYAVYAVNNRGSSGYGKTFFHMDDRRHGEEDLGDVVAAGDWLRSLDWVQDDAVGVIGGSYGGYLTAAALAFRPEAFDAGIDIFGVTNWVRTLQSIPPWWEAFREALYDEMGDPAEDAERHRAISPLFHADQIVKPMLVIQGANDPRVLQVESDELVAAARENGATVEYIVFPDEGHGFLKRENRITASEAYVEFLDTHLKGEAGDSEAASEAAE</sequence>
<feature type="domain" description="Peptidase S9 prolyl oligopeptidase catalytic" evidence="10">
    <location>
        <begin position="435"/>
        <end position="645"/>
    </location>
</feature>
<protein>
    <recommendedName>
        <fullName evidence="7">Acyl-peptide hydrolase</fullName>
    </recommendedName>
    <alternativeName>
        <fullName evidence="6">Acylaminoacyl-peptidase</fullName>
    </alternativeName>
</protein>
<evidence type="ECO:0000256" key="1">
    <source>
        <dbReference type="ARBA" id="ARBA00005228"/>
    </source>
</evidence>
<dbReference type="PANTHER" id="PTHR42776">
    <property type="entry name" value="SERINE PEPTIDASE S9 FAMILY MEMBER"/>
    <property type="match status" value="1"/>
</dbReference>
<evidence type="ECO:0000256" key="6">
    <source>
        <dbReference type="ARBA" id="ARBA00032284"/>
    </source>
</evidence>
<dbReference type="Gene3D" id="2.130.10.10">
    <property type="entry name" value="YVTN repeat-like/Quinoprotein amine dehydrogenase"/>
    <property type="match status" value="1"/>
</dbReference>
<dbReference type="OrthoDB" id="1094230at2"/>
<dbReference type="PROSITE" id="PS51257">
    <property type="entry name" value="PROKAR_LIPOPROTEIN"/>
    <property type="match status" value="1"/>
</dbReference>
<gene>
    <name evidence="12" type="ORF">DDZ18_06580</name>
</gene>